<evidence type="ECO:0000313" key="2">
    <source>
        <dbReference type="EMBL" id="KAF5355482.1"/>
    </source>
</evidence>
<feature type="compositionally biased region" description="Basic and acidic residues" evidence="1">
    <location>
        <begin position="628"/>
        <end position="639"/>
    </location>
</feature>
<keyword evidence="3" id="KW-1185">Reference proteome</keyword>
<evidence type="ECO:0000313" key="3">
    <source>
        <dbReference type="Proteomes" id="UP000559256"/>
    </source>
</evidence>
<accession>A0A8H5G0E2</accession>
<feature type="compositionally biased region" description="Basic and acidic residues" evidence="1">
    <location>
        <begin position="592"/>
        <end position="602"/>
    </location>
</feature>
<name>A0A8H5G0E2_9AGAR</name>
<dbReference type="EMBL" id="JAACJM010000056">
    <property type="protein sequence ID" value="KAF5355482.1"/>
    <property type="molecule type" value="Genomic_DNA"/>
</dbReference>
<comment type="caution">
    <text evidence="2">The sequence shown here is derived from an EMBL/GenBank/DDBJ whole genome shotgun (WGS) entry which is preliminary data.</text>
</comment>
<organism evidence="2 3">
    <name type="scientific">Tetrapyrgos nigripes</name>
    <dbReference type="NCBI Taxonomy" id="182062"/>
    <lineage>
        <taxon>Eukaryota</taxon>
        <taxon>Fungi</taxon>
        <taxon>Dikarya</taxon>
        <taxon>Basidiomycota</taxon>
        <taxon>Agaricomycotina</taxon>
        <taxon>Agaricomycetes</taxon>
        <taxon>Agaricomycetidae</taxon>
        <taxon>Agaricales</taxon>
        <taxon>Marasmiineae</taxon>
        <taxon>Marasmiaceae</taxon>
        <taxon>Tetrapyrgos</taxon>
    </lineage>
</organism>
<gene>
    <name evidence="2" type="ORF">D9758_006338</name>
</gene>
<feature type="compositionally biased region" description="Basic and acidic residues" evidence="1">
    <location>
        <begin position="571"/>
        <end position="583"/>
    </location>
</feature>
<dbReference type="Proteomes" id="UP000559256">
    <property type="component" value="Unassembled WGS sequence"/>
</dbReference>
<protein>
    <submittedName>
        <fullName evidence="2">Uncharacterized protein</fullName>
    </submittedName>
</protein>
<dbReference type="AlphaFoldDB" id="A0A8H5G0E2"/>
<feature type="region of interest" description="Disordered" evidence="1">
    <location>
        <begin position="571"/>
        <end position="655"/>
    </location>
</feature>
<feature type="compositionally biased region" description="Basic and acidic residues" evidence="1">
    <location>
        <begin position="609"/>
        <end position="620"/>
    </location>
</feature>
<evidence type="ECO:0000256" key="1">
    <source>
        <dbReference type="SAM" id="MobiDB-lite"/>
    </source>
</evidence>
<sequence length="655" mass="74973">MNQELFSGLHSPSSLHVWRHARRNVMGLPSCPPDLNEFQYAILAFDRACHITAMQACGRENCENVLWAGRVRCCRNYCHTELLVPISDLKDRYEGSEGQASSRSMIKLLSPIIEYLPYARQQMGAKGRGRPWQHTKQSEPLFSALYFDQVFFEYEDIIAEKDESLLKPWAVSVMDRTKEFMKHVALCEAWHEMHLEKQAQQVEKRKQERKKDIEKRLTAIGWGPEVERARAPQTFFSTHRLVRLPTPLTDEEWENILPKFVDMMEAEKERWEENLCKESLVDRCKTTQDAYKQYVAAQTPIPGVVWPPLADVIQTGIFSGLLVKTPLTEPLQENEFTAILAAKVDPSFAQTWAKAKKAEVQALIQRTITKVKPESADILDLACAVMECNRCRNMLWYPDVLEHSCLFSNQSYYSYWGEEKPMDEVLAEFDPCVVLRICRWNQYECLSVWKIGSRNIQSLIKTCGASPSTTTLNELDELNPIIKCMHTYASWSGADVECKSTDLKWRDALLHYRLHHIYRDVDKTGLKCVVQSFTRPGQGTGKGSMQAASALNHESMDDQLTNNDVKVKSEQTLKDIDGHEDKQVTLSESTEDGVKIKAEQDHQVNTPIKDSDEVKSEQRDQTTSSTKDCVEVRSEKDDQATSPTMDNVKVKVEES</sequence>
<reference evidence="2 3" key="1">
    <citation type="journal article" date="2020" name="ISME J.">
        <title>Uncovering the hidden diversity of litter-decomposition mechanisms in mushroom-forming fungi.</title>
        <authorList>
            <person name="Floudas D."/>
            <person name="Bentzer J."/>
            <person name="Ahren D."/>
            <person name="Johansson T."/>
            <person name="Persson P."/>
            <person name="Tunlid A."/>
        </authorList>
    </citation>
    <scope>NUCLEOTIDE SEQUENCE [LARGE SCALE GENOMIC DNA]</scope>
    <source>
        <strain evidence="2 3">CBS 291.85</strain>
    </source>
</reference>
<dbReference type="OrthoDB" id="3050033at2759"/>
<proteinExistence type="predicted"/>